<dbReference type="AlphaFoldDB" id="A0A4U5N147"/>
<organism evidence="1 2">
    <name type="scientific">Steinernema carpocapsae</name>
    <name type="common">Entomopathogenic nematode</name>
    <dbReference type="NCBI Taxonomy" id="34508"/>
    <lineage>
        <taxon>Eukaryota</taxon>
        <taxon>Metazoa</taxon>
        <taxon>Ecdysozoa</taxon>
        <taxon>Nematoda</taxon>
        <taxon>Chromadorea</taxon>
        <taxon>Rhabditida</taxon>
        <taxon>Tylenchina</taxon>
        <taxon>Panagrolaimomorpha</taxon>
        <taxon>Strongyloidoidea</taxon>
        <taxon>Steinernematidae</taxon>
        <taxon>Steinernema</taxon>
    </lineage>
</organism>
<dbReference type="EMBL" id="AZBU02000005">
    <property type="protein sequence ID" value="TKR76066.1"/>
    <property type="molecule type" value="Genomic_DNA"/>
</dbReference>
<name>A0A4U5N147_STECR</name>
<sequence>MHGFGVLSNQVKIDIVALLRHDGGRFRGFRPSRRRRRRIIQYSTVVDATLAFIVLEGCSRRKENKVKGFAIKRCGKWELLKMQFI</sequence>
<evidence type="ECO:0000313" key="2">
    <source>
        <dbReference type="Proteomes" id="UP000298663"/>
    </source>
</evidence>
<accession>A0A4U5N147</accession>
<proteinExistence type="predicted"/>
<protein>
    <submittedName>
        <fullName evidence="1">Uncharacterized protein</fullName>
    </submittedName>
</protein>
<keyword evidence="2" id="KW-1185">Reference proteome</keyword>
<gene>
    <name evidence="1" type="ORF">L596_017267</name>
</gene>
<reference evidence="1 2" key="2">
    <citation type="journal article" date="2019" name="G3 (Bethesda)">
        <title>Hybrid Assembly of the Genome of the Entomopathogenic Nematode Steinernema carpocapsae Identifies the X-Chromosome.</title>
        <authorList>
            <person name="Serra L."/>
            <person name="Macchietto M."/>
            <person name="Macias-Munoz A."/>
            <person name="McGill C.J."/>
            <person name="Rodriguez I.M."/>
            <person name="Rodriguez B."/>
            <person name="Murad R."/>
            <person name="Mortazavi A."/>
        </authorList>
    </citation>
    <scope>NUCLEOTIDE SEQUENCE [LARGE SCALE GENOMIC DNA]</scope>
    <source>
        <strain evidence="1 2">ALL</strain>
    </source>
</reference>
<evidence type="ECO:0000313" key="1">
    <source>
        <dbReference type="EMBL" id="TKR76066.1"/>
    </source>
</evidence>
<comment type="caution">
    <text evidence="1">The sequence shown here is derived from an EMBL/GenBank/DDBJ whole genome shotgun (WGS) entry which is preliminary data.</text>
</comment>
<dbReference type="Proteomes" id="UP000298663">
    <property type="component" value="Unassembled WGS sequence"/>
</dbReference>
<reference evidence="1 2" key="1">
    <citation type="journal article" date="2015" name="Genome Biol.">
        <title>Comparative genomics of Steinernema reveals deeply conserved gene regulatory networks.</title>
        <authorList>
            <person name="Dillman A.R."/>
            <person name="Macchietto M."/>
            <person name="Porter C.F."/>
            <person name="Rogers A."/>
            <person name="Williams B."/>
            <person name="Antoshechkin I."/>
            <person name="Lee M.M."/>
            <person name="Goodwin Z."/>
            <person name="Lu X."/>
            <person name="Lewis E.E."/>
            <person name="Goodrich-Blair H."/>
            <person name="Stock S.P."/>
            <person name="Adams B.J."/>
            <person name="Sternberg P.W."/>
            <person name="Mortazavi A."/>
        </authorList>
    </citation>
    <scope>NUCLEOTIDE SEQUENCE [LARGE SCALE GENOMIC DNA]</scope>
    <source>
        <strain evidence="1 2">ALL</strain>
    </source>
</reference>